<keyword evidence="3" id="KW-1185">Reference proteome</keyword>
<feature type="domain" description="Microbial-type PARG catalytic" evidence="1">
    <location>
        <begin position="19"/>
        <end position="178"/>
    </location>
</feature>
<dbReference type="PANTHER" id="PTHR35596:SF1">
    <property type="entry name" value="MICROBIAL-TYPE PARG CATALYTIC DOMAIN-CONTAINING PROTEIN"/>
    <property type="match status" value="1"/>
</dbReference>
<dbReference type="InterPro" id="IPR019261">
    <property type="entry name" value="PARG_cat_microbial"/>
</dbReference>
<reference evidence="3" key="1">
    <citation type="journal article" date="2014" name="Proc. Natl. Acad. Sci. U.S.A.">
        <title>Extensive sampling of basidiomycete genomes demonstrates inadequacy of the white-rot/brown-rot paradigm for wood decay fungi.</title>
        <authorList>
            <person name="Riley R."/>
            <person name="Salamov A.A."/>
            <person name="Brown D.W."/>
            <person name="Nagy L.G."/>
            <person name="Floudas D."/>
            <person name="Held B.W."/>
            <person name="Levasseur A."/>
            <person name="Lombard V."/>
            <person name="Morin E."/>
            <person name="Otillar R."/>
            <person name="Lindquist E.A."/>
            <person name="Sun H."/>
            <person name="LaButti K.M."/>
            <person name="Schmutz J."/>
            <person name="Jabbour D."/>
            <person name="Luo H."/>
            <person name="Baker S.E."/>
            <person name="Pisabarro A.G."/>
            <person name="Walton J.D."/>
            <person name="Blanchette R.A."/>
            <person name="Henrissat B."/>
            <person name="Martin F."/>
            <person name="Cullen D."/>
            <person name="Hibbett D.S."/>
            <person name="Grigoriev I.V."/>
        </authorList>
    </citation>
    <scope>NUCLEOTIDE SEQUENCE [LARGE SCALE GENOMIC DNA]</scope>
    <source>
        <strain evidence="3">MUCL 33604</strain>
    </source>
</reference>
<dbReference type="PIRSF" id="PIRSF014899">
    <property type="entry name" value="UCP014899"/>
    <property type="match status" value="1"/>
</dbReference>
<evidence type="ECO:0000259" key="1">
    <source>
        <dbReference type="Pfam" id="PF10021"/>
    </source>
</evidence>
<dbReference type="STRING" id="933084.A0A067Q1L5"/>
<evidence type="ECO:0000313" key="2">
    <source>
        <dbReference type="EMBL" id="KDQ56476.1"/>
    </source>
</evidence>
<accession>A0A067Q1L5</accession>
<protein>
    <recommendedName>
        <fullName evidence="1">Microbial-type PARG catalytic domain-containing protein</fullName>
    </recommendedName>
</protein>
<dbReference type="PANTHER" id="PTHR35596">
    <property type="entry name" value="DUF2263 DOMAIN-CONTAINING PROTEIN"/>
    <property type="match status" value="1"/>
</dbReference>
<dbReference type="EMBL" id="KL197722">
    <property type="protein sequence ID" value="KDQ56476.1"/>
    <property type="molecule type" value="Genomic_DNA"/>
</dbReference>
<dbReference type="HOGENOM" id="CLU_024412_4_0_1"/>
<dbReference type="NCBIfam" id="TIGR02452">
    <property type="entry name" value="TIGR02452 family protein"/>
    <property type="match status" value="1"/>
</dbReference>
<sequence length="309" mass="33878">MLSHGQRQGDRRAALKQIADTTLHAIEKGAISIHGTTHDIAQRVRCSKENTRFYSANSLLSSWRTSILPPLTTTPTEISFLEVSTIDGVRLLSDIYKANSLNGAKTGVLNFASAKKIGGGFRSGAQAQEESIARSSTLSSSLMTSTAQSFYTLHNRDPKGGYYSHSMIYSPSVLIFRDDAGNWIEPLEVDILTSPAVNAGVVRRAARNGHAEALEEEAKIERVMKERMARILFLFQQRGTQNLVLGSFGTGVFQNKVSMVARIWAELLVADGARFKNVFERVVFAILGKATFDEFQASFDDLVAPSDNA</sequence>
<dbReference type="InterPro" id="IPR043472">
    <property type="entry name" value="Macro_dom-like"/>
</dbReference>
<dbReference type="InterPro" id="IPR012664">
    <property type="entry name" value="CHP02452"/>
</dbReference>
<evidence type="ECO:0000313" key="3">
    <source>
        <dbReference type="Proteomes" id="UP000027265"/>
    </source>
</evidence>
<dbReference type="AlphaFoldDB" id="A0A067Q1L5"/>
<dbReference type="Pfam" id="PF10021">
    <property type="entry name" value="PARG_cat_microb"/>
    <property type="match status" value="1"/>
</dbReference>
<proteinExistence type="predicted"/>
<dbReference type="Proteomes" id="UP000027265">
    <property type="component" value="Unassembled WGS sequence"/>
</dbReference>
<name>A0A067Q1L5_9AGAM</name>
<dbReference type="Gene3D" id="3.40.220.10">
    <property type="entry name" value="Leucine Aminopeptidase, subunit E, domain 1"/>
    <property type="match status" value="1"/>
</dbReference>
<organism evidence="2 3">
    <name type="scientific">Jaapia argillacea MUCL 33604</name>
    <dbReference type="NCBI Taxonomy" id="933084"/>
    <lineage>
        <taxon>Eukaryota</taxon>
        <taxon>Fungi</taxon>
        <taxon>Dikarya</taxon>
        <taxon>Basidiomycota</taxon>
        <taxon>Agaricomycotina</taxon>
        <taxon>Agaricomycetes</taxon>
        <taxon>Agaricomycetidae</taxon>
        <taxon>Jaapiales</taxon>
        <taxon>Jaapiaceae</taxon>
        <taxon>Jaapia</taxon>
    </lineage>
</organism>
<dbReference type="SUPFAM" id="SSF52949">
    <property type="entry name" value="Macro domain-like"/>
    <property type="match status" value="1"/>
</dbReference>
<dbReference type="OrthoDB" id="9985428at2759"/>
<gene>
    <name evidence="2" type="ORF">JAAARDRAFT_132822</name>
</gene>
<dbReference type="InParanoid" id="A0A067Q1L5"/>